<dbReference type="SUPFAM" id="SSF53850">
    <property type="entry name" value="Periplasmic binding protein-like II"/>
    <property type="match status" value="1"/>
</dbReference>
<evidence type="ECO:0000256" key="1">
    <source>
        <dbReference type="ARBA" id="ARBA00004418"/>
    </source>
</evidence>
<keyword evidence="4 5" id="KW-0732">Signal</keyword>
<evidence type="ECO:0000256" key="4">
    <source>
        <dbReference type="ARBA" id="ARBA00022729"/>
    </source>
</evidence>
<dbReference type="STRING" id="314225.ELI_14130"/>
<keyword evidence="3" id="KW-0813">Transport</keyword>
<dbReference type="Gene3D" id="3.10.105.10">
    <property type="entry name" value="Dipeptide-binding Protein, Domain 3"/>
    <property type="match status" value="1"/>
</dbReference>
<dbReference type="eggNOG" id="COG4166">
    <property type="taxonomic scope" value="Bacteria"/>
</dbReference>
<dbReference type="Pfam" id="PF00496">
    <property type="entry name" value="SBP_bac_5"/>
    <property type="match status" value="1"/>
</dbReference>
<reference evidence="8" key="1">
    <citation type="journal article" date="2009" name="J. Bacteriol.">
        <title>Complete genome sequence of Erythrobacter litoralis HTCC2594.</title>
        <authorList>
            <person name="Oh H.M."/>
            <person name="Giovannoni S.J."/>
            <person name="Ferriera S."/>
            <person name="Johnson J."/>
            <person name="Cho J.C."/>
        </authorList>
    </citation>
    <scope>NUCLEOTIDE SEQUENCE [LARGE SCALE GENOMIC DNA]</scope>
    <source>
        <strain evidence="8">HTCC2594</strain>
    </source>
</reference>
<evidence type="ECO:0000259" key="6">
    <source>
        <dbReference type="Pfam" id="PF00496"/>
    </source>
</evidence>
<dbReference type="GO" id="GO:1904680">
    <property type="term" value="F:peptide transmembrane transporter activity"/>
    <property type="evidence" value="ECO:0007669"/>
    <property type="project" value="TreeGrafter"/>
</dbReference>
<dbReference type="PANTHER" id="PTHR30290:SF10">
    <property type="entry name" value="PERIPLASMIC OLIGOPEPTIDE-BINDING PROTEIN-RELATED"/>
    <property type="match status" value="1"/>
</dbReference>
<sequence>MRSLLSAILLVVLAVPACSGRSDDGTIALAVVGSEESMFDSSLRLSFAGQLVREATAEGLVALDAQGEIIPGIAERWIVTDDGLSFIFRVRNSDWSNGEPIDAESVRRSLLATIDALDGTSLGIDLEKIDEIRAMTARVIEIRLKSPMPEFLQLLAQPELGLRLDGRAAGLMRLQRVDDRAVLTPVPPEERGLPARPEWSEDALTISLRAMSAGAAVEAFRNAEVEAVLNGRLSTLPLADLGPLSRGTIRLDAALGLFGLTFNNADGLLAEASRREALSMAIDRPALLAPFNVAGWIPTTRIVAPDLPRDPGALGERWSGQSLEERRAEARRRIADYSGEGTVRLTIFLPDGPGSELLLQQLAADFSTIGVRLERADLRSQADLELVDRLARYANARWFLNQFNCAVAQPICSPDADVLVDQSLDAATAQEQTNLLVEAESALTAAEAYIPLGAPIRWSLVRGGLEGYSENRWGRHPLFPIATAPIF</sequence>
<dbReference type="HOGENOM" id="CLU_573521_0_0_5"/>
<dbReference type="OrthoDB" id="9803988at2"/>
<dbReference type="PANTHER" id="PTHR30290">
    <property type="entry name" value="PERIPLASMIC BINDING COMPONENT OF ABC TRANSPORTER"/>
    <property type="match status" value="1"/>
</dbReference>
<accession>Q2N5X3</accession>
<evidence type="ECO:0000256" key="5">
    <source>
        <dbReference type="SAM" id="SignalP"/>
    </source>
</evidence>
<feature type="chain" id="PRO_5004212969" evidence="5">
    <location>
        <begin position="20"/>
        <end position="487"/>
    </location>
</feature>
<comment type="similarity">
    <text evidence="2">Belongs to the bacterial solute-binding protein 5 family.</text>
</comment>
<proteinExistence type="inferred from homology"/>
<dbReference type="AlphaFoldDB" id="Q2N5X3"/>
<dbReference type="InterPro" id="IPR039424">
    <property type="entry name" value="SBP_5"/>
</dbReference>
<organism evidence="7 8">
    <name type="scientific">Erythrobacter litoralis (strain HTCC2594)</name>
    <dbReference type="NCBI Taxonomy" id="314225"/>
    <lineage>
        <taxon>Bacteria</taxon>
        <taxon>Pseudomonadati</taxon>
        <taxon>Pseudomonadota</taxon>
        <taxon>Alphaproteobacteria</taxon>
        <taxon>Sphingomonadales</taxon>
        <taxon>Erythrobacteraceae</taxon>
        <taxon>Erythrobacter/Porphyrobacter group</taxon>
        <taxon>Erythrobacter</taxon>
    </lineage>
</organism>
<dbReference type="GO" id="GO:0015833">
    <property type="term" value="P:peptide transport"/>
    <property type="evidence" value="ECO:0007669"/>
    <property type="project" value="TreeGrafter"/>
</dbReference>
<dbReference type="EMBL" id="CP000157">
    <property type="protein sequence ID" value="ABC64918.1"/>
    <property type="molecule type" value="Genomic_DNA"/>
</dbReference>
<keyword evidence="8" id="KW-1185">Reference proteome</keyword>
<dbReference type="InterPro" id="IPR000914">
    <property type="entry name" value="SBP_5_dom"/>
</dbReference>
<dbReference type="KEGG" id="eli:ELI_14130"/>
<dbReference type="GO" id="GO:0030313">
    <property type="term" value="C:cell envelope"/>
    <property type="evidence" value="ECO:0007669"/>
    <property type="project" value="UniProtKB-SubCell"/>
</dbReference>
<dbReference type="Proteomes" id="UP000008808">
    <property type="component" value="Chromosome"/>
</dbReference>
<dbReference type="Gene3D" id="3.40.190.10">
    <property type="entry name" value="Periplasmic binding protein-like II"/>
    <property type="match status" value="1"/>
</dbReference>
<evidence type="ECO:0000313" key="7">
    <source>
        <dbReference type="EMBL" id="ABC64918.1"/>
    </source>
</evidence>
<name>Q2N5X3_ERYLH</name>
<evidence type="ECO:0000256" key="2">
    <source>
        <dbReference type="ARBA" id="ARBA00005695"/>
    </source>
</evidence>
<dbReference type="RefSeq" id="WP_011415740.1">
    <property type="nucleotide sequence ID" value="NC_007722.1"/>
</dbReference>
<feature type="signal peptide" evidence="5">
    <location>
        <begin position="1"/>
        <end position="19"/>
    </location>
</feature>
<feature type="domain" description="Solute-binding protein family 5" evidence="6">
    <location>
        <begin position="68"/>
        <end position="158"/>
    </location>
</feature>
<gene>
    <name evidence="7" type="ordered locus">ELI_14130</name>
</gene>
<evidence type="ECO:0000313" key="8">
    <source>
        <dbReference type="Proteomes" id="UP000008808"/>
    </source>
</evidence>
<comment type="subcellular location">
    <subcellularLocation>
        <location evidence="1">Periplasm</location>
    </subcellularLocation>
</comment>
<evidence type="ECO:0000256" key="3">
    <source>
        <dbReference type="ARBA" id="ARBA00022448"/>
    </source>
</evidence>
<protein>
    <submittedName>
        <fullName evidence="7">Putative dipeptide-binding ABC transporter protein</fullName>
    </submittedName>
</protein>